<reference evidence="1" key="1">
    <citation type="journal article" date="2008" name="ISME J.">
        <title>Genomic patterns of recombination, clonal divergence and environment in marine microbial populations.</title>
        <authorList>
            <person name="Konstantinidis K.T."/>
            <person name="Delong E.F."/>
        </authorList>
    </citation>
    <scope>NUCLEOTIDE SEQUENCE</scope>
</reference>
<proteinExistence type="predicted"/>
<evidence type="ECO:0000313" key="1">
    <source>
        <dbReference type="EMBL" id="ABZ06264.1"/>
    </source>
</evidence>
<organism evidence="1">
    <name type="scientific">uncultured marine microorganism HF4000_008B14</name>
    <dbReference type="NCBI Taxonomy" id="455512"/>
    <lineage>
        <taxon>unclassified sequences</taxon>
        <taxon>environmental samples</taxon>
    </lineage>
</organism>
<dbReference type="EMBL" id="EU016571">
    <property type="protein sequence ID" value="ABZ06264.1"/>
    <property type="molecule type" value="Genomic_DNA"/>
</dbReference>
<sequence>MTQSHADTHDLDKLSRWHNDLISETPGAFPVYAVFLVTGEDRDAHDVFRAFRTSFEKHGGGFQHLVIFGQHGLSVTTKSLLQELGLSDDSLPSLAMFTQRDAKSVHILQLIEGDPDPSRTEESQPWRKVLNQVKEAAGGQGAGLDLSSIQGIVEQDTGDRPMLELVGKLLSELT</sequence>
<dbReference type="AlphaFoldDB" id="B3T105"/>
<protein>
    <submittedName>
        <fullName evidence="1">Uncharacterized protein</fullName>
    </submittedName>
</protein>
<name>B3T105_9ZZZZ</name>
<accession>B3T105</accession>
<gene>
    <name evidence="1" type="ORF">ALOHA_HF4000008B14ctg1g3</name>
</gene>